<evidence type="ECO:0000256" key="1">
    <source>
        <dbReference type="SAM" id="MobiDB-lite"/>
    </source>
</evidence>
<keyword evidence="2" id="KW-1185">Reference proteome</keyword>
<organism evidence="2 3">
    <name type="scientific">Panagrolaimus superbus</name>
    <dbReference type="NCBI Taxonomy" id="310955"/>
    <lineage>
        <taxon>Eukaryota</taxon>
        <taxon>Metazoa</taxon>
        <taxon>Ecdysozoa</taxon>
        <taxon>Nematoda</taxon>
        <taxon>Chromadorea</taxon>
        <taxon>Rhabditida</taxon>
        <taxon>Tylenchina</taxon>
        <taxon>Panagrolaimomorpha</taxon>
        <taxon>Panagrolaimoidea</taxon>
        <taxon>Panagrolaimidae</taxon>
        <taxon>Panagrolaimus</taxon>
    </lineage>
</organism>
<dbReference type="PANTHER" id="PTHR32215:SF0">
    <property type="entry name" value="CILIA- AND FLAGELLA-ASSOCIATED PROTEIN 57"/>
    <property type="match status" value="1"/>
</dbReference>
<dbReference type="AlphaFoldDB" id="A0A914Y938"/>
<evidence type="ECO:0000313" key="2">
    <source>
        <dbReference type="Proteomes" id="UP000887577"/>
    </source>
</evidence>
<evidence type="ECO:0000313" key="3">
    <source>
        <dbReference type="WBParaSite" id="PSU_v2.g1671.t1"/>
    </source>
</evidence>
<protein>
    <submittedName>
        <fullName evidence="3">Uncharacterized protein</fullName>
    </submittedName>
</protein>
<dbReference type="Proteomes" id="UP000887577">
    <property type="component" value="Unplaced"/>
</dbReference>
<accession>A0A914Y938</accession>
<dbReference type="WBParaSite" id="PSU_v2.g1671.t1">
    <property type="protein sequence ID" value="PSU_v2.g1671.t1"/>
    <property type="gene ID" value="PSU_v2.g1671"/>
</dbReference>
<dbReference type="InterPro" id="IPR052993">
    <property type="entry name" value="CFA-57"/>
</dbReference>
<dbReference type="PANTHER" id="PTHR32215">
    <property type="entry name" value="CILIA- AND FLAGELLA-ASSOCIATED PROTEIN 57"/>
    <property type="match status" value="1"/>
</dbReference>
<feature type="compositionally biased region" description="Low complexity" evidence="1">
    <location>
        <begin position="18"/>
        <end position="38"/>
    </location>
</feature>
<dbReference type="InterPro" id="IPR036322">
    <property type="entry name" value="WD40_repeat_dom_sf"/>
</dbReference>
<dbReference type="SUPFAM" id="SSF50978">
    <property type="entry name" value="WD40 repeat-like"/>
    <property type="match status" value="1"/>
</dbReference>
<sequence length="278" mass="30891">MKEIQVASIEPQKLQSKPPTTTTAATAIPTTTNNNSRSTTRHALPLPYPIHGFNKAVFVGQDKVVTNFVNFIRVFNISKHAYSLTDIKCEGAVACVQTSPDFHHLAVSVDAVQGAKIVMYDSVEMDKAIRDFSTIILASQIRISLTNETILLFAESEDKQLCRIVLYAFDGTFLSEISLNLPNPSNSFEISFCPADETIICVITNETCYFMRATTNLITVFSTIKFYDLSCHAWVDDVTLGFGTIDGQIRLYRETVAMEIVNLKSLQDKFVIPRAATV</sequence>
<feature type="region of interest" description="Disordered" evidence="1">
    <location>
        <begin position="1"/>
        <end position="41"/>
    </location>
</feature>
<name>A0A914Y938_9BILA</name>
<proteinExistence type="predicted"/>
<reference evidence="3" key="1">
    <citation type="submission" date="2022-11" db="UniProtKB">
        <authorList>
            <consortium name="WormBaseParasite"/>
        </authorList>
    </citation>
    <scope>IDENTIFICATION</scope>
</reference>